<feature type="compositionally biased region" description="Basic residues" evidence="1">
    <location>
        <begin position="1"/>
        <end position="16"/>
    </location>
</feature>
<protein>
    <submittedName>
        <fullName evidence="2">Uncharacterized protein</fullName>
    </submittedName>
</protein>
<evidence type="ECO:0000313" key="3">
    <source>
        <dbReference type="Proteomes" id="UP001215598"/>
    </source>
</evidence>
<feature type="region of interest" description="Disordered" evidence="1">
    <location>
        <begin position="208"/>
        <end position="262"/>
    </location>
</feature>
<comment type="caution">
    <text evidence="2">The sequence shown here is derived from an EMBL/GenBank/DDBJ whole genome shotgun (WGS) entry which is preliminary data.</text>
</comment>
<keyword evidence="3" id="KW-1185">Reference proteome</keyword>
<evidence type="ECO:0000256" key="1">
    <source>
        <dbReference type="SAM" id="MobiDB-lite"/>
    </source>
</evidence>
<evidence type="ECO:0000313" key="2">
    <source>
        <dbReference type="EMBL" id="KAJ7726932.1"/>
    </source>
</evidence>
<dbReference type="Proteomes" id="UP001215598">
    <property type="component" value="Unassembled WGS sequence"/>
</dbReference>
<dbReference type="AlphaFoldDB" id="A0AAD7HTD1"/>
<dbReference type="EMBL" id="JARKIB010000183">
    <property type="protein sequence ID" value="KAJ7726932.1"/>
    <property type="molecule type" value="Genomic_DNA"/>
</dbReference>
<proteinExistence type="predicted"/>
<reference evidence="2" key="1">
    <citation type="submission" date="2023-03" db="EMBL/GenBank/DDBJ databases">
        <title>Massive genome expansion in bonnet fungi (Mycena s.s.) driven by repeated elements and novel gene families across ecological guilds.</title>
        <authorList>
            <consortium name="Lawrence Berkeley National Laboratory"/>
            <person name="Harder C.B."/>
            <person name="Miyauchi S."/>
            <person name="Viragh M."/>
            <person name="Kuo A."/>
            <person name="Thoen E."/>
            <person name="Andreopoulos B."/>
            <person name="Lu D."/>
            <person name="Skrede I."/>
            <person name="Drula E."/>
            <person name="Henrissat B."/>
            <person name="Morin E."/>
            <person name="Kohler A."/>
            <person name="Barry K."/>
            <person name="LaButti K."/>
            <person name="Morin E."/>
            <person name="Salamov A."/>
            <person name="Lipzen A."/>
            <person name="Mereny Z."/>
            <person name="Hegedus B."/>
            <person name="Baldrian P."/>
            <person name="Stursova M."/>
            <person name="Weitz H."/>
            <person name="Taylor A."/>
            <person name="Grigoriev I.V."/>
            <person name="Nagy L.G."/>
            <person name="Martin F."/>
            <person name="Kauserud H."/>
        </authorList>
    </citation>
    <scope>NUCLEOTIDE SEQUENCE</scope>
    <source>
        <strain evidence="2">CBHHK182m</strain>
    </source>
</reference>
<feature type="region of interest" description="Disordered" evidence="1">
    <location>
        <begin position="1"/>
        <end position="22"/>
    </location>
</feature>
<name>A0AAD7HTD1_9AGAR</name>
<feature type="region of interest" description="Disordered" evidence="1">
    <location>
        <begin position="115"/>
        <end position="174"/>
    </location>
</feature>
<feature type="compositionally biased region" description="Low complexity" evidence="1">
    <location>
        <begin position="303"/>
        <end position="313"/>
    </location>
</feature>
<accession>A0AAD7HTD1</accession>
<feature type="compositionally biased region" description="Low complexity" evidence="1">
    <location>
        <begin position="227"/>
        <end position="252"/>
    </location>
</feature>
<organism evidence="2 3">
    <name type="scientific">Mycena metata</name>
    <dbReference type="NCBI Taxonomy" id="1033252"/>
    <lineage>
        <taxon>Eukaryota</taxon>
        <taxon>Fungi</taxon>
        <taxon>Dikarya</taxon>
        <taxon>Basidiomycota</taxon>
        <taxon>Agaricomycotina</taxon>
        <taxon>Agaricomycetes</taxon>
        <taxon>Agaricomycetidae</taxon>
        <taxon>Agaricales</taxon>
        <taxon>Marasmiineae</taxon>
        <taxon>Mycenaceae</taxon>
        <taxon>Mycena</taxon>
    </lineage>
</organism>
<sequence>MARWVARRKPQQRRAGHSAEGHTFTPLRRDCTSDVRLIQRSAATMRRLGVPGTLRCAGGAGALLVEMLEQTKAERKDNLKFREELASRASQTELQPGKHITTTYVIHGPVTINNNPTVSASKSSGSPSSSASASTSSGADSSSASSDFPSASSSVGPTPSLPDDAAAQVQAPSDLSEELEYIGPVTINGLHGTSNFAGDNIAPAAGLPTAASTTTSKSDLSSPPPASALASPGSNSSSESPNSPSASSSVVGEESEDCGFSEEWLRGFQTVLELVYGPPRTGSPSGPADPKPTRGGAGGSGGASSTASSASRSQNKPVRGLPRAWR</sequence>
<feature type="compositionally biased region" description="Low complexity" evidence="1">
    <location>
        <begin position="119"/>
        <end position="154"/>
    </location>
</feature>
<feature type="region of interest" description="Disordered" evidence="1">
    <location>
        <begin position="275"/>
        <end position="326"/>
    </location>
</feature>
<gene>
    <name evidence="2" type="ORF">B0H16DRAFT_1471187</name>
</gene>